<dbReference type="InterPro" id="IPR022085">
    <property type="entry name" value="OpdG"/>
</dbReference>
<evidence type="ECO:0000313" key="2">
    <source>
        <dbReference type="Proteomes" id="UP000724874"/>
    </source>
</evidence>
<accession>A0A9P5NUD8</accession>
<dbReference type="Pfam" id="PF12311">
    <property type="entry name" value="DUF3632"/>
    <property type="match status" value="1"/>
</dbReference>
<evidence type="ECO:0000313" key="1">
    <source>
        <dbReference type="EMBL" id="KAF8906980.1"/>
    </source>
</evidence>
<organism evidence="1 2">
    <name type="scientific">Gymnopilus junonius</name>
    <name type="common">Spectacular rustgill mushroom</name>
    <name type="synonym">Gymnopilus spectabilis subsp. junonius</name>
    <dbReference type="NCBI Taxonomy" id="109634"/>
    <lineage>
        <taxon>Eukaryota</taxon>
        <taxon>Fungi</taxon>
        <taxon>Dikarya</taxon>
        <taxon>Basidiomycota</taxon>
        <taxon>Agaricomycotina</taxon>
        <taxon>Agaricomycetes</taxon>
        <taxon>Agaricomycetidae</taxon>
        <taxon>Agaricales</taxon>
        <taxon>Agaricineae</taxon>
        <taxon>Hymenogastraceae</taxon>
        <taxon>Gymnopilus</taxon>
    </lineage>
</organism>
<comment type="caution">
    <text evidence="1">The sequence shown here is derived from an EMBL/GenBank/DDBJ whole genome shotgun (WGS) entry which is preliminary data.</text>
</comment>
<sequence>MNDSTPPLNLVLHTPDGDEPWVINQKIFDILIASLQSVTALSATDTAKAIDQLFPLNRPRDGDKENEEPASFLFEMWGVVIDVAQQLPWKDTRQDRLVDIIRALKDLPESKAIQMNSWGELEVWADLPLLGPVMTETCYGINLDDTSFKQKIIRARQQNFVAFAARLTKSNLADRAHHHAIQDFREALEEEPDPRARAYLQQGPRLDTYVPLAAAWTLFAGGIVFAHCRVSGSGDNTDVRDRTSRDGGKNWKGANGFSVERWNFWKKRFGEIKGHNQASEETRGLAAEAQGAMRRIETEVLDVR</sequence>
<gene>
    <name evidence="1" type="ORF">CPB84DRAFT_1744776</name>
</gene>
<dbReference type="EMBL" id="JADNYJ010000016">
    <property type="protein sequence ID" value="KAF8906980.1"/>
    <property type="molecule type" value="Genomic_DNA"/>
</dbReference>
<dbReference type="Proteomes" id="UP000724874">
    <property type="component" value="Unassembled WGS sequence"/>
</dbReference>
<dbReference type="OrthoDB" id="3350591at2759"/>
<proteinExistence type="predicted"/>
<keyword evidence="2" id="KW-1185">Reference proteome</keyword>
<name>A0A9P5NUD8_GYMJU</name>
<dbReference type="InterPro" id="IPR053204">
    <property type="entry name" value="Oxopyrrolidines_Biosynth-assoc"/>
</dbReference>
<dbReference type="PANTHER" id="PTHR38797:SF4">
    <property type="entry name" value="NUCLEAR PORE COMPLEX PROTEIN NUP85"/>
    <property type="match status" value="1"/>
</dbReference>
<dbReference type="AlphaFoldDB" id="A0A9P5NUD8"/>
<reference evidence="1" key="1">
    <citation type="submission" date="2020-11" db="EMBL/GenBank/DDBJ databases">
        <authorList>
            <consortium name="DOE Joint Genome Institute"/>
            <person name="Ahrendt S."/>
            <person name="Riley R."/>
            <person name="Andreopoulos W."/>
            <person name="LaButti K."/>
            <person name="Pangilinan J."/>
            <person name="Ruiz-duenas F.J."/>
            <person name="Barrasa J.M."/>
            <person name="Sanchez-Garcia M."/>
            <person name="Camarero S."/>
            <person name="Miyauchi S."/>
            <person name="Serrano A."/>
            <person name="Linde D."/>
            <person name="Babiker R."/>
            <person name="Drula E."/>
            <person name="Ayuso-Fernandez I."/>
            <person name="Pacheco R."/>
            <person name="Padilla G."/>
            <person name="Ferreira P."/>
            <person name="Barriuso J."/>
            <person name="Kellner H."/>
            <person name="Castanera R."/>
            <person name="Alfaro M."/>
            <person name="Ramirez L."/>
            <person name="Pisabarro A.G."/>
            <person name="Kuo A."/>
            <person name="Tritt A."/>
            <person name="Lipzen A."/>
            <person name="He G."/>
            <person name="Yan M."/>
            <person name="Ng V."/>
            <person name="Cullen D."/>
            <person name="Martin F."/>
            <person name="Rosso M.-N."/>
            <person name="Henrissat B."/>
            <person name="Hibbett D."/>
            <person name="Martinez A.T."/>
            <person name="Grigoriev I.V."/>
        </authorList>
    </citation>
    <scope>NUCLEOTIDE SEQUENCE</scope>
    <source>
        <strain evidence="1">AH 44721</strain>
    </source>
</reference>
<dbReference type="PANTHER" id="PTHR38797">
    <property type="entry name" value="NUCLEAR PORE COMPLEX PROTEIN NUP85-RELATED"/>
    <property type="match status" value="1"/>
</dbReference>
<protein>
    <submittedName>
        <fullName evidence="1">Uncharacterized protein</fullName>
    </submittedName>
</protein>